<dbReference type="KEGG" id="vg:19527194"/>
<keyword evidence="3" id="KW-1185">Reference proteome</keyword>
<sequence>MWNELNAVGLTNEGTFWLIVVVLCCCIAIAIFLDRWITRRFP</sequence>
<proteinExistence type="predicted"/>
<dbReference type="Proteomes" id="UP000019737">
    <property type="component" value="Segment"/>
</dbReference>
<reference evidence="2 3" key="1">
    <citation type="submission" date="2014-01" db="EMBL/GenBank/DDBJ databases">
        <authorList>
            <person name="Schneider V.M."/>
            <person name="Bowman C.A."/>
            <person name="Russell D.A."/>
            <person name="Pope W.H."/>
            <person name="Jacobs-Sera D."/>
            <person name="Hendrix R.W."/>
            <person name="Hatfull G.F."/>
        </authorList>
    </citation>
    <scope>NUCLEOTIDE SEQUENCE [LARGE SCALE GENOMIC DNA]</scope>
</reference>
<keyword evidence="1" id="KW-0812">Transmembrane</keyword>
<protein>
    <submittedName>
        <fullName evidence="2">Uncharacterized protein</fullName>
    </submittedName>
</protein>
<name>X2KSZ6_9CAUD</name>
<dbReference type="RefSeq" id="YP_009035909.1">
    <property type="nucleotide sequence ID" value="NC_024209.1"/>
</dbReference>
<gene>
    <name evidence="2" type="primary">14</name>
    <name evidence="2" type="ORF">PBI_HAWKEYE_14</name>
</gene>
<evidence type="ECO:0000313" key="2">
    <source>
        <dbReference type="EMBL" id="AHN84025.1"/>
    </source>
</evidence>
<keyword evidence="1" id="KW-0472">Membrane</keyword>
<organism evidence="2 3">
    <name type="scientific">Mycobacterium phage Hawkeye</name>
    <dbReference type="NCBI Taxonomy" id="1458711"/>
    <lineage>
        <taxon>Viruses</taxon>
        <taxon>Duplodnaviria</taxon>
        <taxon>Heunggongvirae</taxon>
        <taxon>Uroviricota</taxon>
        <taxon>Caudoviricetes</taxon>
        <taxon>Dclasvirinae</taxon>
        <taxon>Hawkeyevirus</taxon>
        <taxon>Hawkeyevirus hawkeye</taxon>
    </lineage>
</organism>
<dbReference type="EMBL" id="KJ194582">
    <property type="protein sequence ID" value="AHN84025.1"/>
    <property type="molecule type" value="Genomic_DNA"/>
</dbReference>
<evidence type="ECO:0000256" key="1">
    <source>
        <dbReference type="SAM" id="Phobius"/>
    </source>
</evidence>
<feature type="transmembrane region" description="Helical" evidence="1">
    <location>
        <begin position="15"/>
        <end position="33"/>
    </location>
</feature>
<accession>X2KSZ6</accession>
<dbReference type="GeneID" id="19527194"/>
<keyword evidence="1" id="KW-1133">Transmembrane helix</keyword>
<evidence type="ECO:0000313" key="3">
    <source>
        <dbReference type="Proteomes" id="UP000019737"/>
    </source>
</evidence>